<reference evidence="1 2" key="2">
    <citation type="journal article" date="2022" name="Mol. Ecol. Resour.">
        <title>The genomes of chicory, endive, great burdock and yacon provide insights into Asteraceae paleo-polyploidization history and plant inulin production.</title>
        <authorList>
            <person name="Fan W."/>
            <person name="Wang S."/>
            <person name="Wang H."/>
            <person name="Wang A."/>
            <person name="Jiang F."/>
            <person name="Liu H."/>
            <person name="Zhao H."/>
            <person name="Xu D."/>
            <person name="Zhang Y."/>
        </authorList>
    </citation>
    <scope>NUCLEOTIDE SEQUENCE [LARGE SCALE GENOMIC DNA]</scope>
    <source>
        <strain evidence="2">cv. Yunnan</strain>
        <tissue evidence="1">Leaves</tissue>
    </source>
</reference>
<reference evidence="2" key="1">
    <citation type="journal article" date="2022" name="Mol. Ecol. Resour.">
        <title>The genomes of chicory, endive, great burdock and yacon provide insights into Asteraceae palaeo-polyploidization history and plant inulin production.</title>
        <authorList>
            <person name="Fan W."/>
            <person name="Wang S."/>
            <person name="Wang H."/>
            <person name="Wang A."/>
            <person name="Jiang F."/>
            <person name="Liu H."/>
            <person name="Zhao H."/>
            <person name="Xu D."/>
            <person name="Zhang Y."/>
        </authorList>
    </citation>
    <scope>NUCLEOTIDE SEQUENCE [LARGE SCALE GENOMIC DNA]</scope>
    <source>
        <strain evidence="2">cv. Yunnan</strain>
    </source>
</reference>
<name>A0ACB8Y2F2_9ASTR</name>
<dbReference type="Proteomes" id="UP001056120">
    <property type="component" value="Linkage Group LG29"/>
</dbReference>
<comment type="caution">
    <text evidence="1">The sequence shown here is derived from an EMBL/GenBank/DDBJ whole genome shotgun (WGS) entry which is preliminary data.</text>
</comment>
<evidence type="ECO:0000313" key="2">
    <source>
        <dbReference type="Proteomes" id="UP001056120"/>
    </source>
</evidence>
<sequence>MATFWGGVGGVVVVGVGRSCSNMLLFAKACVSSGDDVLPDGTVIKKGTMVTYHTYAMGRVKEVWGGDWMEFRPERWLEKDETTGKDMAFLQMKKVVAGVLLRFKVVPVAGDGGEPVLELGLTLRMKDGFPMRIEERK</sequence>
<proteinExistence type="predicted"/>
<accession>A0ACB8Y2F2</accession>
<evidence type="ECO:0000313" key="1">
    <source>
        <dbReference type="EMBL" id="KAI3676445.1"/>
    </source>
</evidence>
<protein>
    <submittedName>
        <fullName evidence="1">Uncharacterized protein</fullName>
    </submittedName>
</protein>
<keyword evidence="2" id="KW-1185">Reference proteome</keyword>
<dbReference type="EMBL" id="CM042046">
    <property type="protein sequence ID" value="KAI3676445.1"/>
    <property type="molecule type" value="Genomic_DNA"/>
</dbReference>
<gene>
    <name evidence="1" type="ORF">L1987_86054</name>
</gene>
<organism evidence="1 2">
    <name type="scientific">Smallanthus sonchifolius</name>
    <dbReference type="NCBI Taxonomy" id="185202"/>
    <lineage>
        <taxon>Eukaryota</taxon>
        <taxon>Viridiplantae</taxon>
        <taxon>Streptophyta</taxon>
        <taxon>Embryophyta</taxon>
        <taxon>Tracheophyta</taxon>
        <taxon>Spermatophyta</taxon>
        <taxon>Magnoliopsida</taxon>
        <taxon>eudicotyledons</taxon>
        <taxon>Gunneridae</taxon>
        <taxon>Pentapetalae</taxon>
        <taxon>asterids</taxon>
        <taxon>campanulids</taxon>
        <taxon>Asterales</taxon>
        <taxon>Asteraceae</taxon>
        <taxon>Asteroideae</taxon>
        <taxon>Heliantheae alliance</taxon>
        <taxon>Millerieae</taxon>
        <taxon>Smallanthus</taxon>
    </lineage>
</organism>